<dbReference type="GO" id="GO:0005737">
    <property type="term" value="C:cytoplasm"/>
    <property type="evidence" value="ECO:0007669"/>
    <property type="project" value="TreeGrafter"/>
</dbReference>
<dbReference type="PROSITE" id="PS50011">
    <property type="entry name" value="PROTEIN_KINASE_DOM"/>
    <property type="match status" value="1"/>
</dbReference>
<keyword evidence="6 7" id="KW-0067">ATP-binding</keyword>
<comment type="caution">
    <text evidence="9">The sequence shown here is derived from an EMBL/GenBank/DDBJ whole genome shotgun (WGS) entry which is preliminary data.</text>
</comment>
<keyword evidence="4 7" id="KW-0547">Nucleotide-binding</keyword>
<dbReference type="Proteomes" id="UP001162131">
    <property type="component" value="Unassembled WGS sequence"/>
</dbReference>
<feature type="binding site" evidence="7">
    <location>
        <position position="225"/>
    </location>
    <ligand>
        <name>ATP</name>
        <dbReference type="ChEBI" id="CHEBI:30616"/>
    </ligand>
</feature>
<evidence type="ECO:0000256" key="4">
    <source>
        <dbReference type="ARBA" id="ARBA00022741"/>
    </source>
</evidence>
<evidence type="ECO:0000256" key="5">
    <source>
        <dbReference type="ARBA" id="ARBA00022777"/>
    </source>
</evidence>
<sequence length="515" mass="59974">MDLNFSSPKKFNGISLEDSGDLVVFKDIENTPKTKMNDRYTKTVENSPLKDAYIKPKKLEIDIKHNIENYNTQPTHRKYMSRIPLSPANECISLKKTLFKKIEPPSMLTQRASSVSPSRTIGRRTFLTEEKNPIFPLNSEQFLKEFANGISEAEKREIIGYGTVYYFNAKYSKSKYNPIAREDFDVIIGDHVKYRYEILEYLGSGTFGRVLKCFDHKLDEPVAIKIMKKNPKHQKQGESEAKFLEILQRADPEDSKNIIRMKERFMFRGYFCIVTELFSINLYQFLRKNSFQGVSMTLLKRIAIQLLIALKHIHSQGLIHCDIKPENVLLKQEGKSSIKIIDFGNACEKNLVFHTYVQSRIYRSPEVVLGRKYNCKIDIWSLGCMLVELYQGTPLFPCENEQDLLRRIVIAIGLPSVSFLRSCSRKNIYFTPDYKLIRVKENKRSYCPSPRTLLQILEGADSDFSSFIERCLTWDPQDRITAEEALSHQWINPNKEQITPLRKTRSRFFSETHKF</sequence>
<protein>
    <recommendedName>
        <fullName evidence="8">Protein kinase domain-containing protein</fullName>
    </recommendedName>
</protein>
<dbReference type="SUPFAM" id="SSF56112">
    <property type="entry name" value="Protein kinase-like (PK-like)"/>
    <property type="match status" value="1"/>
</dbReference>
<dbReference type="Gene3D" id="1.10.510.10">
    <property type="entry name" value="Transferase(Phosphotransferase) domain 1"/>
    <property type="match status" value="1"/>
</dbReference>
<evidence type="ECO:0000313" key="9">
    <source>
        <dbReference type="EMBL" id="CAG9325996.1"/>
    </source>
</evidence>
<dbReference type="Gene3D" id="3.30.200.20">
    <property type="entry name" value="Phosphorylase Kinase, domain 1"/>
    <property type="match status" value="1"/>
</dbReference>
<dbReference type="SMART" id="SM00220">
    <property type="entry name" value="S_TKc"/>
    <property type="match status" value="1"/>
</dbReference>
<evidence type="ECO:0000259" key="8">
    <source>
        <dbReference type="PROSITE" id="PS50011"/>
    </source>
</evidence>
<dbReference type="PROSITE" id="PS00107">
    <property type="entry name" value="PROTEIN_KINASE_ATP"/>
    <property type="match status" value="1"/>
</dbReference>
<dbReference type="InterPro" id="IPR017441">
    <property type="entry name" value="Protein_kinase_ATP_BS"/>
</dbReference>
<dbReference type="EMBL" id="CAJZBQ010000039">
    <property type="protein sequence ID" value="CAG9325996.1"/>
    <property type="molecule type" value="Genomic_DNA"/>
</dbReference>
<accession>A0AAU9JYJ9</accession>
<evidence type="ECO:0000256" key="3">
    <source>
        <dbReference type="ARBA" id="ARBA00022679"/>
    </source>
</evidence>
<keyword evidence="10" id="KW-1185">Reference proteome</keyword>
<dbReference type="InterPro" id="IPR050494">
    <property type="entry name" value="Ser_Thr_dual-spec_kinase"/>
</dbReference>
<dbReference type="InterPro" id="IPR011009">
    <property type="entry name" value="Kinase-like_dom_sf"/>
</dbReference>
<dbReference type="PANTHER" id="PTHR24058:SF22">
    <property type="entry name" value="DUAL SPECIFICITY TYROSINE-PHOSPHORYLATION-REGULATED KINASE 4"/>
    <property type="match status" value="1"/>
</dbReference>
<dbReference type="GO" id="GO:0005856">
    <property type="term" value="C:cytoskeleton"/>
    <property type="evidence" value="ECO:0007669"/>
    <property type="project" value="TreeGrafter"/>
</dbReference>
<evidence type="ECO:0000256" key="7">
    <source>
        <dbReference type="PROSITE-ProRule" id="PRU10141"/>
    </source>
</evidence>
<evidence type="ECO:0000256" key="1">
    <source>
        <dbReference type="ARBA" id="ARBA00008867"/>
    </source>
</evidence>
<name>A0AAU9JYJ9_9CILI</name>
<dbReference type="GO" id="GO:0005524">
    <property type="term" value="F:ATP binding"/>
    <property type="evidence" value="ECO:0007669"/>
    <property type="project" value="UniProtKB-UniRule"/>
</dbReference>
<dbReference type="InterPro" id="IPR000719">
    <property type="entry name" value="Prot_kinase_dom"/>
</dbReference>
<evidence type="ECO:0000256" key="2">
    <source>
        <dbReference type="ARBA" id="ARBA00022527"/>
    </source>
</evidence>
<keyword evidence="3" id="KW-0808">Transferase</keyword>
<keyword evidence="5" id="KW-0418">Kinase</keyword>
<dbReference type="Pfam" id="PF00069">
    <property type="entry name" value="Pkinase"/>
    <property type="match status" value="1"/>
</dbReference>
<dbReference type="GO" id="GO:0004674">
    <property type="term" value="F:protein serine/threonine kinase activity"/>
    <property type="evidence" value="ECO:0007669"/>
    <property type="project" value="UniProtKB-KW"/>
</dbReference>
<comment type="similarity">
    <text evidence="1">Belongs to the protein kinase superfamily. CMGC Ser/Thr protein kinase family. MNB/DYRK subfamily.</text>
</comment>
<dbReference type="PROSITE" id="PS00108">
    <property type="entry name" value="PROTEIN_KINASE_ST"/>
    <property type="match status" value="1"/>
</dbReference>
<keyword evidence="2" id="KW-0723">Serine/threonine-protein kinase</keyword>
<organism evidence="9 10">
    <name type="scientific">Blepharisma stoltei</name>
    <dbReference type="NCBI Taxonomy" id="1481888"/>
    <lineage>
        <taxon>Eukaryota</taxon>
        <taxon>Sar</taxon>
        <taxon>Alveolata</taxon>
        <taxon>Ciliophora</taxon>
        <taxon>Postciliodesmatophora</taxon>
        <taxon>Heterotrichea</taxon>
        <taxon>Heterotrichida</taxon>
        <taxon>Blepharismidae</taxon>
        <taxon>Blepharisma</taxon>
    </lineage>
</organism>
<dbReference type="PANTHER" id="PTHR24058">
    <property type="entry name" value="DUAL SPECIFICITY PROTEIN KINASE"/>
    <property type="match status" value="1"/>
</dbReference>
<evidence type="ECO:0000313" key="10">
    <source>
        <dbReference type="Proteomes" id="UP001162131"/>
    </source>
</evidence>
<dbReference type="InterPro" id="IPR008271">
    <property type="entry name" value="Ser/Thr_kinase_AS"/>
</dbReference>
<proteinExistence type="inferred from homology"/>
<reference evidence="9" key="1">
    <citation type="submission" date="2021-09" db="EMBL/GenBank/DDBJ databases">
        <authorList>
            <consortium name="AG Swart"/>
            <person name="Singh M."/>
            <person name="Singh A."/>
            <person name="Seah K."/>
            <person name="Emmerich C."/>
        </authorList>
    </citation>
    <scope>NUCLEOTIDE SEQUENCE</scope>
    <source>
        <strain evidence="9">ATCC30299</strain>
    </source>
</reference>
<evidence type="ECO:0000256" key="6">
    <source>
        <dbReference type="ARBA" id="ARBA00022840"/>
    </source>
</evidence>
<feature type="domain" description="Protein kinase" evidence="8">
    <location>
        <begin position="196"/>
        <end position="491"/>
    </location>
</feature>
<dbReference type="FunFam" id="1.10.510.10:FF:000624">
    <property type="entry name" value="Mitogen-activated protein kinase"/>
    <property type="match status" value="1"/>
</dbReference>
<gene>
    <name evidence="9" type="ORF">BSTOLATCC_MIC39776</name>
</gene>
<dbReference type="AlphaFoldDB" id="A0AAU9JYJ9"/>